<proteinExistence type="predicted"/>
<evidence type="ECO:0000313" key="9">
    <source>
        <dbReference type="Proteomes" id="UP001163046"/>
    </source>
</evidence>
<gene>
    <name evidence="8" type="primary">DISP1_11</name>
    <name evidence="8" type="ORF">OS493_016015</name>
</gene>
<dbReference type="EMBL" id="MU827785">
    <property type="protein sequence ID" value="KAJ7333920.1"/>
    <property type="molecule type" value="Genomic_DNA"/>
</dbReference>
<evidence type="ECO:0000256" key="4">
    <source>
        <dbReference type="ARBA" id="ARBA00023136"/>
    </source>
</evidence>
<feature type="region of interest" description="Disordered" evidence="6">
    <location>
        <begin position="124"/>
        <end position="144"/>
    </location>
</feature>
<dbReference type="SUPFAM" id="SSF82866">
    <property type="entry name" value="Multidrug efflux transporter AcrB transmembrane domain"/>
    <property type="match status" value="1"/>
</dbReference>
<dbReference type="GO" id="GO:0022857">
    <property type="term" value="F:transmembrane transporter activity"/>
    <property type="evidence" value="ECO:0007669"/>
    <property type="project" value="TreeGrafter"/>
</dbReference>
<evidence type="ECO:0000256" key="1">
    <source>
        <dbReference type="ARBA" id="ARBA00004141"/>
    </source>
</evidence>
<dbReference type="GO" id="GO:0007224">
    <property type="term" value="P:smoothened signaling pathway"/>
    <property type="evidence" value="ECO:0007669"/>
    <property type="project" value="TreeGrafter"/>
</dbReference>
<accession>A0A9W9YCX1</accession>
<comment type="subcellular location">
    <subcellularLocation>
        <location evidence="1">Membrane</location>
        <topology evidence="1">Multi-pass membrane protein</topology>
    </subcellularLocation>
</comment>
<evidence type="ECO:0000256" key="2">
    <source>
        <dbReference type="ARBA" id="ARBA00022692"/>
    </source>
</evidence>
<keyword evidence="5" id="KW-0325">Glycoprotein</keyword>
<dbReference type="GO" id="GO:0016020">
    <property type="term" value="C:membrane"/>
    <property type="evidence" value="ECO:0007669"/>
    <property type="project" value="UniProtKB-SubCell"/>
</dbReference>
<evidence type="ECO:0000256" key="7">
    <source>
        <dbReference type="SAM" id="Phobius"/>
    </source>
</evidence>
<dbReference type="Proteomes" id="UP001163046">
    <property type="component" value="Unassembled WGS sequence"/>
</dbReference>
<evidence type="ECO:0000256" key="6">
    <source>
        <dbReference type="SAM" id="MobiDB-lite"/>
    </source>
</evidence>
<dbReference type="Gene3D" id="1.20.1640.10">
    <property type="entry name" value="Multidrug efflux transporter AcrB transmembrane domain"/>
    <property type="match status" value="1"/>
</dbReference>
<evidence type="ECO:0000256" key="3">
    <source>
        <dbReference type="ARBA" id="ARBA00022989"/>
    </source>
</evidence>
<evidence type="ECO:0000313" key="8">
    <source>
        <dbReference type="EMBL" id="KAJ7333920.1"/>
    </source>
</evidence>
<keyword evidence="2 7" id="KW-0812">Transmembrane</keyword>
<protein>
    <submittedName>
        <fullName evidence="8">Protein dispatched 1</fullName>
    </submittedName>
</protein>
<feature type="transmembrane region" description="Helical" evidence="7">
    <location>
        <begin position="59"/>
        <end position="82"/>
    </location>
</feature>
<feature type="transmembrane region" description="Helical" evidence="7">
    <location>
        <begin position="27"/>
        <end position="53"/>
    </location>
</feature>
<evidence type="ECO:0000256" key="5">
    <source>
        <dbReference type="ARBA" id="ARBA00023180"/>
    </source>
</evidence>
<organism evidence="8 9">
    <name type="scientific">Desmophyllum pertusum</name>
    <dbReference type="NCBI Taxonomy" id="174260"/>
    <lineage>
        <taxon>Eukaryota</taxon>
        <taxon>Metazoa</taxon>
        <taxon>Cnidaria</taxon>
        <taxon>Anthozoa</taxon>
        <taxon>Hexacorallia</taxon>
        <taxon>Scleractinia</taxon>
        <taxon>Caryophylliina</taxon>
        <taxon>Caryophylliidae</taxon>
        <taxon>Desmophyllum</taxon>
    </lineage>
</organism>
<feature type="compositionally biased region" description="Polar residues" evidence="6">
    <location>
        <begin position="135"/>
        <end position="144"/>
    </location>
</feature>
<comment type="caution">
    <text evidence="8">The sequence shown here is derived from an EMBL/GenBank/DDBJ whole genome shotgun (WGS) entry which is preliminary data.</text>
</comment>
<name>A0A9W9YCX1_9CNID</name>
<keyword evidence="9" id="KW-1185">Reference proteome</keyword>
<keyword evidence="4 7" id="KW-0472">Membrane</keyword>
<dbReference type="PANTHER" id="PTHR45951">
    <property type="entry name" value="PROTEIN DISPATCHED-RELATED"/>
    <property type="match status" value="1"/>
</dbReference>
<dbReference type="PANTHER" id="PTHR45951:SF3">
    <property type="entry name" value="PROTEIN DISPATCHED"/>
    <property type="match status" value="1"/>
</dbReference>
<dbReference type="AlphaFoldDB" id="A0A9W9YCX1"/>
<dbReference type="OrthoDB" id="193905at2759"/>
<reference evidence="8" key="1">
    <citation type="submission" date="2023-01" db="EMBL/GenBank/DDBJ databases">
        <title>Genome assembly of the deep-sea coral Lophelia pertusa.</title>
        <authorList>
            <person name="Herrera S."/>
            <person name="Cordes E."/>
        </authorList>
    </citation>
    <scope>NUCLEOTIDE SEQUENCE</scope>
    <source>
        <strain evidence="8">USNM1676648</strain>
        <tissue evidence="8">Polyp</tissue>
    </source>
</reference>
<keyword evidence="3 7" id="KW-1133">Transmembrane helix</keyword>
<dbReference type="InterPro" id="IPR052081">
    <property type="entry name" value="Dispatched_Hh_regulator"/>
</dbReference>
<sequence>MHYGVAYRLAPDRSQRENRVRYSLKHIGSAITMASLTTFLTGLMMMPATVLAYFQLGQFLMLVMVFSWLYSTFGFLSICTAIGPKDNFGQLSITHLFRKCGVCRVKPDHSMEPAQNENEVISMDDNVPNADLPPEQQNDITTSL</sequence>